<dbReference type="SUPFAM" id="SSF52218">
    <property type="entry name" value="Flavoproteins"/>
    <property type="match status" value="1"/>
</dbReference>
<evidence type="ECO:0000313" key="6">
    <source>
        <dbReference type="Proteomes" id="UP001299068"/>
    </source>
</evidence>
<gene>
    <name evidence="5" type="ORF">K5V21_07110</name>
</gene>
<dbReference type="EMBL" id="JAIKTU010000005">
    <property type="protein sequence ID" value="MBY0755221.1"/>
    <property type="molecule type" value="Genomic_DNA"/>
</dbReference>
<evidence type="ECO:0000256" key="3">
    <source>
        <dbReference type="ARBA" id="ARBA00023014"/>
    </source>
</evidence>
<sequence>MKIYYFTSTGNCLYVGKEIKNKIDEVELIPIPRAMKEKNLICDSDMVGIIYPLHCFSLPSVVEEFLEKLKLEGSPYIFAVQVTGGGSSKNGFVRINEILNIKGLRLNNFEEIKYISNYIRAGRNPSKDRAIKSIEDEKSKLNDFITSIENKDDKNLKIRKQAVSNFVHSLWKNKYKNKDKKFNVNSNCTGCGTCEKICPVSNVKLKESKPIWNGKCIDCMACINICPSKAINIGNKTLKKDRYINPYIKRNELIK</sequence>
<dbReference type="PANTHER" id="PTHR43122:SF1">
    <property type="entry name" value="IRON-SULFUR-BINDING PROTEIN"/>
    <property type="match status" value="1"/>
</dbReference>
<keyword evidence="2" id="KW-0408">Iron</keyword>
<dbReference type="Pfam" id="PF13187">
    <property type="entry name" value="Fer4_9"/>
    <property type="match status" value="1"/>
</dbReference>
<name>A0ABS7KWM6_CLOSR</name>
<evidence type="ECO:0000313" key="5">
    <source>
        <dbReference type="EMBL" id="MBY0755221.1"/>
    </source>
</evidence>
<keyword evidence="6" id="KW-1185">Reference proteome</keyword>
<evidence type="ECO:0000256" key="1">
    <source>
        <dbReference type="ARBA" id="ARBA00022723"/>
    </source>
</evidence>
<dbReference type="PROSITE" id="PS00198">
    <property type="entry name" value="4FE4S_FER_1"/>
    <property type="match status" value="2"/>
</dbReference>
<dbReference type="InterPro" id="IPR017900">
    <property type="entry name" value="4Fe4S_Fe_S_CS"/>
</dbReference>
<dbReference type="InterPro" id="IPR029039">
    <property type="entry name" value="Flavoprotein-like_sf"/>
</dbReference>
<dbReference type="SUPFAM" id="SSF54862">
    <property type="entry name" value="4Fe-4S ferredoxins"/>
    <property type="match status" value="1"/>
</dbReference>
<comment type="caution">
    <text evidence="5">The sequence shown here is derived from an EMBL/GenBank/DDBJ whole genome shotgun (WGS) entry which is preliminary data.</text>
</comment>
<proteinExistence type="predicted"/>
<dbReference type="Proteomes" id="UP001299068">
    <property type="component" value="Unassembled WGS sequence"/>
</dbReference>
<dbReference type="InterPro" id="IPR017896">
    <property type="entry name" value="4Fe4S_Fe-S-bd"/>
</dbReference>
<protein>
    <submittedName>
        <fullName evidence="5">EFR1 family ferrodoxin</fullName>
    </submittedName>
</protein>
<keyword evidence="1" id="KW-0479">Metal-binding</keyword>
<evidence type="ECO:0000256" key="2">
    <source>
        <dbReference type="ARBA" id="ARBA00023004"/>
    </source>
</evidence>
<dbReference type="Gene3D" id="3.30.70.20">
    <property type="match status" value="1"/>
</dbReference>
<evidence type="ECO:0000259" key="4">
    <source>
        <dbReference type="PROSITE" id="PS51379"/>
    </source>
</evidence>
<dbReference type="Gene3D" id="3.40.50.360">
    <property type="match status" value="1"/>
</dbReference>
<dbReference type="PROSITE" id="PS51379">
    <property type="entry name" value="4FE4S_FER_2"/>
    <property type="match status" value="2"/>
</dbReference>
<dbReference type="NCBIfam" id="NF038196">
    <property type="entry name" value="ferrodoxin_EFR1"/>
    <property type="match status" value="1"/>
</dbReference>
<feature type="domain" description="4Fe-4S ferredoxin-type" evidence="4">
    <location>
        <begin position="180"/>
        <end position="208"/>
    </location>
</feature>
<feature type="domain" description="4Fe-4S ferredoxin-type" evidence="4">
    <location>
        <begin position="209"/>
        <end position="236"/>
    </location>
</feature>
<dbReference type="PANTHER" id="PTHR43122">
    <property type="entry name" value="FERREDOXIN SUBUNIT OF PYRUVATE:FLAVODOXIN OXIDOREDUCTASE-RELATED"/>
    <property type="match status" value="1"/>
</dbReference>
<reference evidence="5 6" key="1">
    <citation type="journal article" date="2021" name="Cell Host Microbe">
        <title>in vivo commensal control of Clostridioides difficile virulence.</title>
        <authorList>
            <person name="Girinathan B.P."/>
            <person name="Dibenedetto N."/>
            <person name="Worley J.N."/>
            <person name="Peltier J."/>
            <person name="Arrieta-Ortiz M.L."/>
            <person name="Rupa Christinal Immanuel S."/>
            <person name="Lavin R."/>
            <person name="Delaney M.L."/>
            <person name="Cummins C."/>
            <person name="Hoffmann M."/>
            <person name="Luo Y."/>
            <person name="Gonzalez-Escalona N."/>
            <person name="Allard M."/>
            <person name="Onderdonk A.B."/>
            <person name="Gerber G.K."/>
            <person name="Sonenshein A.L."/>
            <person name="Baliga N."/>
            <person name="Dupuy B."/>
            <person name="Bry L."/>
        </authorList>
    </citation>
    <scope>NUCLEOTIDE SEQUENCE [LARGE SCALE GENOMIC DNA]</scope>
    <source>
        <strain evidence="5 6">DSM 599</strain>
    </source>
</reference>
<accession>A0ABS7KWM6</accession>
<organism evidence="5 6">
    <name type="scientific">Clostridium sardiniense</name>
    <name type="common">Clostridium absonum</name>
    <dbReference type="NCBI Taxonomy" id="29369"/>
    <lineage>
        <taxon>Bacteria</taxon>
        <taxon>Bacillati</taxon>
        <taxon>Bacillota</taxon>
        <taxon>Clostridia</taxon>
        <taxon>Eubacteriales</taxon>
        <taxon>Clostridiaceae</taxon>
        <taxon>Clostridium</taxon>
    </lineage>
</organism>
<keyword evidence="3" id="KW-0411">Iron-sulfur</keyword>
<dbReference type="InterPro" id="IPR047964">
    <property type="entry name" value="EFR1-like"/>
</dbReference>